<comment type="caution">
    <text evidence="3">The sequence shown here is derived from an EMBL/GenBank/DDBJ whole genome shotgun (WGS) entry which is preliminary data.</text>
</comment>
<evidence type="ECO:0000256" key="1">
    <source>
        <dbReference type="SAM" id="MobiDB-lite"/>
    </source>
</evidence>
<evidence type="ECO:0000313" key="4">
    <source>
        <dbReference type="Proteomes" id="UP001206483"/>
    </source>
</evidence>
<organism evidence="3 4">
    <name type="scientific">Kitasatospora paracochleata</name>
    <dbReference type="NCBI Taxonomy" id="58354"/>
    <lineage>
        <taxon>Bacteria</taxon>
        <taxon>Bacillati</taxon>
        <taxon>Actinomycetota</taxon>
        <taxon>Actinomycetes</taxon>
        <taxon>Kitasatosporales</taxon>
        <taxon>Streptomycetaceae</taxon>
        <taxon>Kitasatospora</taxon>
    </lineage>
</organism>
<keyword evidence="2" id="KW-0732">Signal</keyword>
<accession>A0ABT1IZL5</accession>
<dbReference type="Proteomes" id="UP001206483">
    <property type="component" value="Unassembled WGS sequence"/>
</dbReference>
<gene>
    <name evidence="3" type="ORF">FHR36_003104</name>
</gene>
<feature type="region of interest" description="Disordered" evidence="1">
    <location>
        <begin position="139"/>
        <end position="158"/>
    </location>
</feature>
<dbReference type="EMBL" id="JAMZDX010000003">
    <property type="protein sequence ID" value="MCP2309971.1"/>
    <property type="molecule type" value="Genomic_DNA"/>
</dbReference>
<name>A0ABT1IZL5_9ACTN</name>
<keyword evidence="4" id="KW-1185">Reference proteome</keyword>
<protein>
    <recommendedName>
        <fullName evidence="5">Lipoprotein</fullName>
    </recommendedName>
</protein>
<reference evidence="3 4" key="1">
    <citation type="submission" date="2022-06" db="EMBL/GenBank/DDBJ databases">
        <title>Sequencing the genomes of 1000 actinobacteria strains.</title>
        <authorList>
            <person name="Klenk H.-P."/>
        </authorList>
    </citation>
    <scope>NUCLEOTIDE SEQUENCE [LARGE SCALE GENOMIC DNA]</scope>
    <source>
        <strain evidence="3 4">DSM 41656</strain>
    </source>
</reference>
<proteinExistence type="predicted"/>
<evidence type="ECO:0000313" key="3">
    <source>
        <dbReference type="EMBL" id="MCP2309971.1"/>
    </source>
</evidence>
<evidence type="ECO:0000256" key="2">
    <source>
        <dbReference type="SAM" id="SignalP"/>
    </source>
</evidence>
<evidence type="ECO:0008006" key="5">
    <source>
        <dbReference type="Google" id="ProtNLM"/>
    </source>
</evidence>
<dbReference type="RefSeq" id="WP_253797734.1">
    <property type="nucleotide sequence ID" value="NZ_BAAAUB010000133.1"/>
</dbReference>
<feature type="signal peptide" evidence="2">
    <location>
        <begin position="1"/>
        <end position="22"/>
    </location>
</feature>
<sequence length="158" mass="17137">MAAVLFAAAVLCTSCSSSGHPAQQPDAITADQTAVEYKAEAARLVLSPGWSWPADPTPTAKGPDGAPQLYQRGWGTTRADTFWYCSWQRRYLDPAVAPTDRDAALSQLKKVRDTHFYQADLLPADQKILDEELSHAGLGDTTDMQNNVDVNCPGKGEQ</sequence>
<feature type="chain" id="PRO_5047450572" description="Lipoprotein" evidence="2">
    <location>
        <begin position="23"/>
        <end position="158"/>
    </location>
</feature>